<evidence type="ECO:0000313" key="3">
    <source>
        <dbReference type="EnsemblMetazoa" id="ASIC019319-PA"/>
    </source>
</evidence>
<accession>A0A084WM28</accession>
<dbReference type="STRING" id="74873.A0A084WM28"/>
<dbReference type="Proteomes" id="UP000030765">
    <property type="component" value="Unassembled WGS sequence"/>
</dbReference>
<dbReference type="VEuPathDB" id="VectorBase:ASIS002525"/>
<protein>
    <submittedName>
        <fullName evidence="2 3">Uncharacterized protein</fullName>
    </submittedName>
</protein>
<gene>
    <name evidence="2" type="ORF">ZHAS_00019319</name>
</gene>
<dbReference type="EMBL" id="ATLV01024365">
    <property type="status" value="NOT_ANNOTATED_CDS"/>
    <property type="molecule type" value="Genomic_DNA"/>
</dbReference>
<keyword evidence="4" id="KW-1185">Reference proteome</keyword>
<reference evidence="3" key="2">
    <citation type="submission" date="2020-05" db="UniProtKB">
        <authorList>
            <consortium name="EnsemblMetazoa"/>
        </authorList>
    </citation>
    <scope>IDENTIFICATION</scope>
</reference>
<dbReference type="EnsemblMetazoa" id="ASIC019319-RA">
    <property type="protein sequence ID" value="ASIC019319-PA"/>
    <property type="gene ID" value="ASIC019319"/>
</dbReference>
<evidence type="ECO:0000313" key="2">
    <source>
        <dbReference type="EMBL" id="KFB51272.1"/>
    </source>
</evidence>
<name>A0A084WM28_ANOSI</name>
<proteinExistence type="predicted"/>
<evidence type="ECO:0000313" key="4">
    <source>
        <dbReference type="Proteomes" id="UP000030765"/>
    </source>
</evidence>
<reference evidence="2 4" key="1">
    <citation type="journal article" date="2014" name="BMC Genomics">
        <title>Genome sequence of Anopheles sinensis provides insight into genetics basis of mosquito competence for malaria parasites.</title>
        <authorList>
            <person name="Zhou D."/>
            <person name="Zhang D."/>
            <person name="Ding G."/>
            <person name="Shi L."/>
            <person name="Hou Q."/>
            <person name="Ye Y."/>
            <person name="Xu Y."/>
            <person name="Zhou H."/>
            <person name="Xiong C."/>
            <person name="Li S."/>
            <person name="Yu J."/>
            <person name="Hong S."/>
            <person name="Yu X."/>
            <person name="Zou P."/>
            <person name="Chen C."/>
            <person name="Chang X."/>
            <person name="Wang W."/>
            <person name="Lv Y."/>
            <person name="Sun Y."/>
            <person name="Ma L."/>
            <person name="Shen B."/>
            <person name="Zhu C."/>
        </authorList>
    </citation>
    <scope>NUCLEOTIDE SEQUENCE [LARGE SCALE GENOMIC DNA]</scope>
</reference>
<sequence length="79" mass="8438">MPILVTLVPPNHRSASALVSMRSSPIPAPRQTGSILKPTGSIRKGDAKRVTMCDADGNVTPTFIEVLNEKLNKSKLVGK</sequence>
<dbReference type="AlphaFoldDB" id="A0A084WM28"/>
<organism evidence="2">
    <name type="scientific">Anopheles sinensis</name>
    <name type="common">Mosquito</name>
    <dbReference type="NCBI Taxonomy" id="74873"/>
    <lineage>
        <taxon>Eukaryota</taxon>
        <taxon>Metazoa</taxon>
        <taxon>Ecdysozoa</taxon>
        <taxon>Arthropoda</taxon>
        <taxon>Hexapoda</taxon>
        <taxon>Insecta</taxon>
        <taxon>Pterygota</taxon>
        <taxon>Neoptera</taxon>
        <taxon>Endopterygota</taxon>
        <taxon>Diptera</taxon>
        <taxon>Nematocera</taxon>
        <taxon>Culicoidea</taxon>
        <taxon>Culicidae</taxon>
        <taxon>Anophelinae</taxon>
        <taxon>Anopheles</taxon>
    </lineage>
</organism>
<dbReference type="VEuPathDB" id="VectorBase:ASIC019319"/>
<evidence type="ECO:0000256" key="1">
    <source>
        <dbReference type="SAM" id="MobiDB-lite"/>
    </source>
</evidence>
<dbReference type="EMBL" id="KE525351">
    <property type="protein sequence ID" value="KFB51272.1"/>
    <property type="molecule type" value="Genomic_DNA"/>
</dbReference>
<feature type="region of interest" description="Disordered" evidence="1">
    <location>
        <begin position="22"/>
        <end position="41"/>
    </location>
</feature>